<reference evidence="1" key="1">
    <citation type="submission" date="2018-05" db="EMBL/GenBank/DDBJ databases">
        <title>Draft genome of Mucuna pruriens seed.</title>
        <authorList>
            <person name="Nnadi N.E."/>
            <person name="Vos R."/>
            <person name="Hasami M.H."/>
            <person name="Devisetty U.K."/>
            <person name="Aguiy J.C."/>
        </authorList>
    </citation>
    <scope>NUCLEOTIDE SEQUENCE [LARGE SCALE GENOMIC DNA]</scope>
    <source>
        <strain evidence="1">JCA_2017</strain>
    </source>
</reference>
<dbReference type="Proteomes" id="UP000257109">
    <property type="component" value="Unassembled WGS sequence"/>
</dbReference>
<evidence type="ECO:0000313" key="2">
    <source>
        <dbReference type="Proteomes" id="UP000257109"/>
    </source>
</evidence>
<name>A0A371H8U5_MUCPR</name>
<comment type="caution">
    <text evidence="1">The sequence shown here is derived from an EMBL/GenBank/DDBJ whole genome shotgun (WGS) entry which is preliminary data.</text>
</comment>
<dbReference type="EMBL" id="QJKJ01003279">
    <property type="protein sequence ID" value="RDX99222.1"/>
    <property type="molecule type" value="Genomic_DNA"/>
</dbReference>
<protein>
    <submittedName>
        <fullName evidence="1">Uncharacterized protein</fullName>
    </submittedName>
</protein>
<gene>
    <name evidence="1" type="ORF">CR513_17770</name>
</gene>
<proteinExistence type="predicted"/>
<organism evidence="1 2">
    <name type="scientific">Mucuna pruriens</name>
    <name type="common">Velvet bean</name>
    <name type="synonym">Dolichos pruriens</name>
    <dbReference type="NCBI Taxonomy" id="157652"/>
    <lineage>
        <taxon>Eukaryota</taxon>
        <taxon>Viridiplantae</taxon>
        <taxon>Streptophyta</taxon>
        <taxon>Embryophyta</taxon>
        <taxon>Tracheophyta</taxon>
        <taxon>Spermatophyta</taxon>
        <taxon>Magnoliopsida</taxon>
        <taxon>eudicotyledons</taxon>
        <taxon>Gunneridae</taxon>
        <taxon>Pentapetalae</taxon>
        <taxon>rosids</taxon>
        <taxon>fabids</taxon>
        <taxon>Fabales</taxon>
        <taxon>Fabaceae</taxon>
        <taxon>Papilionoideae</taxon>
        <taxon>50 kb inversion clade</taxon>
        <taxon>NPAAA clade</taxon>
        <taxon>indigoferoid/millettioid clade</taxon>
        <taxon>Phaseoleae</taxon>
        <taxon>Mucuna</taxon>
    </lineage>
</organism>
<sequence length="64" mass="7281">MKRMFLEKFFSASRTATIRKGNRIEEKLCMNIGRNSINFVPPVHTTRSASSVDPVLLMLPAEEL</sequence>
<evidence type="ECO:0000313" key="1">
    <source>
        <dbReference type="EMBL" id="RDX99222.1"/>
    </source>
</evidence>
<accession>A0A371H8U5</accession>
<feature type="non-terminal residue" evidence="1">
    <location>
        <position position="1"/>
    </location>
</feature>
<dbReference type="AlphaFoldDB" id="A0A371H8U5"/>
<keyword evidence="2" id="KW-1185">Reference proteome</keyword>